<accession>A0A0W8IBV3</accession>
<dbReference type="CDD" id="cd20746">
    <property type="entry name" value="FIX_Ntox15_NUC_DUF4112_RhsA-like"/>
    <property type="match status" value="1"/>
</dbReference>
<protein>
    <recommendedName>
        <fullName evidence="2">eCIS core domain-containing protein</fullName>
    </recommendedName>
</protein>
<dbReference type="InterPro" id="IPR025295">
    <property type="entry name" value="eCIS_core_dom"/>
</dbReference>
<feature type="region of interest" description="Disordered" evidence="1">
    <location>
        <begin position="1"/>
        <end position="32"/>
    </location>
</feature>
<evidence type="ECO:0000259" key="2">
    <source>
        <dbReference type="Pfam" id="PF13699"/>
    </source>
</evidence>
<gene>
    <name evidence="3" type="ORF">AVL62_13445</name>
</gene>
<dbReference type="Proteomes" id="UP000054837">
    <property type="component" value="Unassembled WGS sequence"/>
</dbReference>
<dbReference type="OrthoDB" id="7324255at2"/>
<dbReference type="RefSeq" id="WP_058890258.1">
    <property type="nucleotide sequence ID" value="NZ_LQBL01000005.1"/>
</dbReference>
<feature type="region of interest" description="Disordered" evidence="1">
    <location>
        <begin position="101"/>
        <end position="131"/>
    </location>
</feature>
<evidence type="ECO:0000313" key="4">
    <source>
        <dbReference type="Proteomes" id="UP000054837"/>
    </source>
</evidence>
<organism evidence="3 4">
    <name type="scientific">Serinicoccus chungangensis</name>
    <dbReference type="NCBI Taxonomy" id="767452"/>
    <lineage>
        <taxon>Bacteria</taxon>
        <taxon>Bacillati</taxon>
        <taxon>Actinomycetota</taxon>
        <taxon>Actinomycetes</taxon>
        <taxon>Micrococcales</taxon>
        <taxon>Ornithinimicrobiaceae</taxon>
        <taxon>Serinicoccus</taxon>
    </lineage>
</organism>
<keyword evidence="4" id="KW-1185">Reference proteome</keyword>
<proteinExistence type="predicted"/>
<evidence type="ECO:0000256" key="1">
    <source>
        <dbReference type="SAM" id="MobiDB-lite"/>
    </source>
</evidence>
<dbReference type="Pfam" id="PF13699">
    <property type="entry name" value="eCIS_core"/>
    <property type="match status" value="1"/>
</dbReference>
<feature type="domain" description="eCIS core" evidence="2">
    <location>
        <begin position="41"/>
        <end position="101"/>
    </location>
</feature>
<feature type="compositionally biased region" description="Low complexity" evidence="1">
    <location>
        <begin position="101"/>
        <end position="116"/>
    </location>
</feature>
<dbReference type="AlphaFoldDB" id="A0A0W8IBV3"/>
<dbReference type="InterPro" id="IPR049802">
    <property type="entry name" value="RhsC-like_FIX"/>
</dbReference>
<dbReference type="EMBL" id="LQBL01000005">
    <property type="protein sequence ID" value="KUG57423.1"/>
    <property type="molecule type" value="Genomic_DNA"/>
</dbReference>
<reference evidence="3 4" key="1">
    <citation type="submission" date="2015-12" db="EMBL/GenBank/DDBJ databases">
        <title>Serinicoccus chungangenesis strain CD08_5 genome sequencing and assembly.</title>
        <authorList>
            <person name="Chander A.M."/>
            <person name="Kaur G."/>
            <person name="Nair G.R."/>
            <person name="Dhawan D.K."/>
            <person name="Kochhar R.K."/>
            <person name="Mayilraj S."/>
            <person name="Bhadada S.K."/>
        </authorList>
    </citation>
    <scope>NUCLEOTIDE SEQUENCE [LARGE SCALE GENOMIC DNA]</scope>
    <source>
        <strain evidence="3 4">CD08_5</strain>
    </source>
</reference>
<dbReference type="STRING" id="767452.AVL62_13445"/>
<sequence length="226" mass="23752">MTPARATTGLPARERESLSDTWQRLPRTGGRPLTEVLPETAARPDIGRISVHHDPSGHDVAGRLSARAFTVGRHIYLGAHAPPPGTATGARLLRHEAAHALAEPPGSGPGSRIPPRASAQQETQAHAAERTGVARPIVAAAGPAVLGLDEDESWADSIMGVLEAFGGGLMGEFNEDPSFAEIGVDLGVSLIPVLDQVSDARDRAGCSRSRASRTPGWTRHTVRSSR</sequence>
<feature type="region of interest" description="Disordered" evidence="1">
    <location>
        <begin position="202"/>
        <end position="226"/>
    </location>
</feature>
<name>A0A0W8IBV3_9MICO</name>
<comment type="caution">
    <text evidence="3">The sequence shown here is derived from an EMBL/GenBank/DDBJ whole genome shotgun (WGS) entry which is preliminary data.</text>
</comment>
<evidence type="ECO:0000313" key="3">
    <source>
        <dbReference type="EMBL" id="KUG57423.1"/>
    </source>
</evidence>